<evidence type="ECO:0000259" key="8">
    <source>
        <dbReference type="Pfam" id="PF00745"/>
    </source>
</evidence>
<dbReference type="PANTHER" id="PTHR43120:SF1">
    <property type="entry name" value="GLUTAMYL-TRNA REDUCTASE 1, CHLOROPLASTIC"/>
    <property type="match status" value="1"/>
</dbReference>
<dbReference type="SUPFAM" id="SSF51735">
    <property type="entry name" value="NAD(P)-binding Rossmann-fold domains"/>
    <property type="match status" value="1"/>
</dbReference>
<evidence type="ECO:0000313" key="10">
    <source>
        <dbReference type="EMBL" id="ERM98694.1"/>
    </source>
</evidence>
<organism evidence="10 11">
    <name type="scientific">Amborella trichopoda</name>
    <dbReference type="NCBI Taxonomy" id="13333"/>
    <lineage>
        <taxon>Eukaryota</taxon>
        <taxon>Viridiplantae</taxon>
        <taxon>Streptophyta</taxon>
        <taxon>Embryophyta</taxon>
        <taxon>Tracheophyta</taxon>
        <taxon>Spermatophyta</taxon>
        <taxon>Magnoliopsida</taxon>
        <taxon>Amborellales</taxon>
        <taxon>Amborellaceae</taxon>
        <taxon>Amborella</taxon>
    </lineage>
</organism>
<gene>
    <name evidence="10" type="ORF">AMTR_s00109p00136240</name>
</gene>
<feature type="domain" description="Quinate/shikimate 5-dehydrogenase/glutamyl-tRNA reductase" evidence="9">
    <location>
        <begin position="37"/>
        <end position="176"/>
    </location>
</feature>
<comment type="pathway">
    <text evidence="1">Porphyrin-containing compound metabolism; protoporphyrin-IX biosynthesis; 5-aminolevulinate from L-glutamyl-tRNA(Glu): step 1/2.</text>
</comment>
<evidence type="ECO:0000313" key="11">
    <source>
        <dbReference type="Proteomes" id="UP000017836"/>
    </source>
</evidence>
<comment type="catalytic activity">
    <reaction evidence="7">
        <text>(S)-4-amino-5-oxopentanoate + tRNA(Glu) + NADP(+) = L-glutamyl-tRNA(Glu) + NADPH + H(+)</text>
        <dbReference type="Rhea" id="RHEA:12344"/>
        <dbReference type="Rhea" id="RHEA-COMP:9663"/>
        <dbReference type="Rhea" id="RHEA-COMP:9680"/>
        <dbReference type="ChEBI" id="CHEBI:15378"/>
        <dbReference type="ChEBI" id="CHEBI:57501"/>
        <dbReference type="ChEBI" id="CHEBI:57783"/>
        <dbReference type="ChEBI" id="CHEBI:58349"/>
        <dbReference type="ChEBI" id="CHEBI:78442"/>
        <dbReference type="ChEBI" id="CHEBI:78520"/>
        <dbReference type="EC" id="1.2.1.70"/>
    </reaction>
</comment>
<dbReference type="FunFam" id="3.40.50.720:FF:000031">
    <property type="entry name" value="Glutamyl-tRNA reductase"/>
    <property type="match status" value="1"/>
</dbReference>
<dbReference type="InterPro" id="IPR036291">
    <property type="entry name" value="NAD(P)-bd_dom_sf"/>
</dbReference>
<dbReference type="NCBIfam" id="TIGR01035">
    <property type="entry name" value="hemA"/>
    <property type="match status" value="1"/>
</dbReference>
<dbReference type="OMA" id="QCVAGVE"/>
<evidence type="ECO:0000256" key="7">
    <source>
        <dbReference type="ARBA" id="ARBA00047464"/>
    </source>
</evidence>
<evidence type="ECO:0000259" key="9">
    <source>
        <dbReference type="Pfam" id="PF01488"/>
    </source>
</evidence>
<dbReference type="InterPro" id="IPR036453">
    <property type="entry name" value="GluRdtase_dimer_dom_sf"/>
</dbReference>
<dbReference type="Gramene" id="ERM98694">
    <property type="protein sequence ID" value="ERM98694"/>
    <property type="gene ID" value="AMTR_s00109p00136240"/>
</dbReference>
<evidence type="ECO:0000256" key="2">
    <source>
        <dbReference type="ARBA" id="ARBA00005916"/>
    </source>
</evidence>
<dbReference type="STRING" id="13333.W1NVL0"/>
<dbReference type="eggNOG" id="ENOG502QQ1H">
    <property type="taxonomic scope" value="Eukaryota"/>
</dbReference>
<dbReference type="PANTHER" id="PTHR43120">
    <property type="entry name" value="GLUTAMYL-TRNA REDUCTASE 1, CHLOROPLASTIC"/>
    <property type="match status" value="1"/>
</dbReference>
<keyword evidence="11" id="KW-1185">Reference proteome</keyword>
<dbReference type="InterPro" id="IPR006151">
    <property type="entry name" value="Shikm_DH/Glu-tRNA_Rdtase"/>
</dbReference>
<dbReference type="EMBL" id="KI395307">
    <property type="protein sequence ID" value="ERM98694.1"/>
    <property type="molecule type" value="Genomic_DNA"/>
</dbReference>
<keyword evidence="4" id="KW-0521">NADP</keyword>
<dbReference type="GO" id="GO:0050661">
    <property type="term" value="F:NADP binding"/>
    <property type="evidence" value="ECO:0007669"/>
    <property type="project" value="InterPro"/>
</dbReference>
<dbReference type="InterPro" id="IPR015896">
    <property type="entry name" value="4pyrrol_synth_GluRdtase_dimer"/>
</dbReference>
<dbReference type="OrthoDB" id="1304056at2759"/>
<comment type="similarity">
    <text evidence="2">Belongs to the glutamyl-tRNA reductase family.</text>
</comment>
<evidence type="ECO:0000256" key="5">
    <source>
        <dbReference type="ARBA" id="ARBA00023002"/>
    </source>
</evidence>
<evidence type="ECO:0000256" key="3">
    <source>
        <dbReference type="ARBA" id="ARBA00012970"/>
    </source>
</evidence>
<sequence>MAGKRARSATNLTVGSISVSSAAVDLAISNLNLNLNPKLNPLKIVVIGAGKMAKLLINHLSSKGFKRVVVVNRTEDRVSDLKKSLKSEIEILYRPFSEIYSVVDEADVIFTCTSSEKPMFLRENLEGFAEKREKEGDCAEKKEKLMFVDISVPRNVGQCVAGVEGVRVFDVDDVREMVETNVEARERKAIEAMEIIEEEAMKFGAWRNSLFFVPTIKKLMEFAESIRVSELERCYGKMRSGVSHRERKAMEELSKGVVKKLLHEPLKHLRCNNGDENSLKMALRNVGVLEQMFGFKREDFFEGGGGEEATESC</sequence>
<dbReference type="EC" id="1.2.1.70" evidence="3"/>
<evidence type="ECO:0000256" key="4">
    <source>
        <dbReference type="ARBA" id="ARBA00022857"/>
    </source>
</evidence>
<dbReference type="GO" id="GO:0008883">
    <property type="term" value="F:glutamyl-tRNA reductase activity"/>
    <property type="evidence" value="ECO:0007669"/>
    <property type="project" value="UniProtKB-EC"/>
</dbReference>
<evidence type="ECO:0000256" key="6">
    <source>
        <dbReference type="ARBA" id="ARBA00023244"/>
    </source>
</evidence>
<protein>
    <recommendedName>
        <fullName evidence="3">glutamyl-tRNA reductase</fullName>
        <ecNumber evidence="3">1.2.1.70</ecNumber>
    </recommendedName>
</protein>
<dbReference type="Gene3D" id="3.40.50.720">
    <property type="entry name" value="NAD(P)-binding Rossmann-like Domain"/>
    <property type="match status" value="1"/>
</dbReference>
<dbReference type="GO" id="GO:0006782">
    <property type="term" value="P:protoporphyrinogen IX biosynthetic process"/>
    <property type="evidence" value="ECO:0007669"/>
    <property type="project" value="UniProtKB-UniPathway"/>
</dbReference>
<reference evidence="11" key="1">
    <citation type="journal article" date="2013" name="Science">
        <title>The Amborella genome and the evolution of flowering plants.</title>
        <authorList>
            <consortium name="Amborella Genome Project"/>
        </authorList>
    </citation>
    <scope>NUCLEOTIDE SEQUENCE [LARGE SCALE GENOMIC DNA]</scope>
</reference>
<feature type="domain" description="Tetrapyrrole biosynthesis glutamyl-tRNA reductase dimerisation" evidence="8">
    <location>
        <begin position="191"/>
        <end position="293"/>
    </location>
</feature>
<name>W1NVL0_AMBTC</name>
<dbReference type="KEGG" id="atr:18426711"/>
<dbReference type="SUPFAM" id="SSF69075">
    <property type="entry name" value="Glutamyl tRNA-reductase dimerization domain"/>
    <property type="match status" value="1"/>
</dbReference>
<proteinExistence type="inferred from homology"/>
<keyword evidence="6" id="KW-0627">Porphyrin biosynthesis</keyword>
<keyword evidence="5" id="KW-0560">Oxidoreductase</keyword>
<dbReference type="Proteomes" id="UP000017836">
    <property type="component" value="Unassembled WGS sequence"/>
</dbReference>
<evidence type="ECO:0000256" key="1">
    <source>
        <dbReference type="ARBA" id="ARBA00005059"/>
    </source>
</evidence>
<dbReference type="AlphaFoldDB" id="W1NVL0"/>
<dbReference type="Pfam" id="PF01488">
    <property type="entry name" value="Shikimate_DH"/>
    <property type="match status" value="1"/>
</dbReference>
<dbReference type="UniPathway" id="UPA00251">
    <property type="reaction ID" value="UER00316"/>
</dbReference>
<accession>W1NVL0</accession>
<dbReference type="InterPro" id="IPR000343">
    <property type="entry name" value="4pyrrol_synth_GluRdtase"/>
</dbReference>
<dbReference type="Pfam" id="PF00745">
    <property type="entry name" value="GlutR_dimer"/>
    <property type="match status" value="1"/>
</dbReference>
<dbReference type="HOGENOM" id="CLU_035113_2_1_1"/>